<reference evidence="1 2" key="1">
    <citation type="journal article" date="2014" name="Int. J. Syst. Evol. Microbiol.">
        <title>Complete genome sequence of Corynebacterium casei LMG S-19264T (=DSM 44701T), isolated from a smear-ripened cheese.</title>
        <authorList>
            <consortium name="US DOE Joint Genome Institute (JGI-PGF)"/>
            <person name="Walter F."/>
            <person name="Albersmeier A."/>
            <person name="Kalinowski J."/>
            <person name="Ruckert C."/>
        </authorList>
    </citation>
    <scope>NUCLEOTIDE SEQUENCE [LARGE SCALE GENOMIC DNA]</scope>
    <source>
        <strain evidence="1 2">CGMCC 4.7215</strain>
    </source>
</reference>
<dbReference type="EMBL" id="JBHSZQ010000011">
    <property type="protein sequence ID" value="MFC7125937.1"/>
    <property type="molecule type" value="Genomic_DNA"/>
</dbReference>
<organism evidence="1 2">
    <name type="scientific">Halovenus rubra</name>
    <dbReference type="NCBI Taxonomy" id="869890"/>
    <lineage>
        <taxon>Archaea</taxon>
        <taxon>Methanobacteriati</taxon>
        <taxon>Methanobacteriota</taxon>
        <taxon>Stenosarchaea group</taxon>
        <taxon>Halobacteria</taxon>
        <taxon>Halobacteriales</taxon>
        <taxon>Haloarculaceae</taxon>
        <taxon>Halovenus</taxon>
    </lineage>
</organism>
<dbReference type="Proteomes" id="UP001596414">
    <property type="component" value="Unassembled WGS sequence"/>
</dbReference>
<gene>
    <name evidence="1" type="ORF">ACFQJ7_07760</name>
</gene>
<protein>
    <submittedName>
        <fullName evidence="1">Uncharacterized protein</fullName>
    </submittedName>
</protein>
<dbReference type="RefSeq" id="WP_267638088.1">
    <property type="nucleotide sequence ID" value="NZ_JAODIY010000011.1"/>
</dbReference>
<sequence length="231" mass="25640">MTREAVVEGFEHFITDAIETTVAEFSVARAVQNGSRGATGAAVDRLLKNSETLHKRVVQPELNAYRRQTLSQFHVVLDCVEAGETIDDNRSKILSTGGVAESIRTDISQERRERVMTQLLDHHRGLGNAVEPLLASPKSEFWAAARSALNRKEAERLVSEHFAFADPLRQNRDAFEMLTTIDISAVLGGLATVLPSSTIEVEYTDEAVRAMYRAQQSVIQSATSEVDHRFE</sequence>
<evidence type="ECO:0000313" key="2">
    <source>
        <dbReference type="Proteomes" id="UP001596414"/>
    </source>
</evidence>
<dbReference type="AlphaFoldDB" id="A0ABD5X7D8"/>
<accession>A0ABD5X7D8</accession>
<proteinExistence type="predicted"/>
<comment type="caution">
    <text evidence="1">The sequence shown here is derived from an EMBL/GenBank/DDBJ whole genome shotgun (WGS) entry which is preliminary data.</text>
</comment>
<evidence type="ECO:0000313" key="1">
    <source>
        <dbReference type="EMBL" id="MFC7125937.1"/>
    </source>
</evidence>
<name>A0ABD5X7D8_9EURY</name>